<evidence type="ECO:0000259" key="7">
    <source>
        <dbReference type="PROSITE" id="PS50093"/>
    </source>
</evidence>
<dbReference type="InterPro" id="IPR035986">
    <property type="entry name" value="PKD_dom_sf"/>
</dbReference>
<keyword evidence="4" id="KW-1133">Transmembrane helix</keyword>
<evidence type="ECO:0000256" key="2">
    <source>
        <dbReference type="ARBA" id="ARBA00022692"/>
    </source>
</evidence>
<evidence type="ECO:0000313" key="10">
    <source>
        <dbReference type="Proteomes" id="UP001319180"/>
    </source>
</evidence>
<dbReference type="Pfam" id="PF13585">
    <property type="entry name" value="CHU_C"/>
    <property type="match status" value="1"/>
</dbReference>
<sequence>MIPPIVSRKDTQKRILFTVAALWLAGHSFAQTAAFTADKTSGCFPVTVNFTDLSTGSPTSWDWNFGNGNDSDLQHPSAVYAGPGTYTVTLRVSGGSTAVKTAYIHVYDYPTATFTTLAPPTGCTPLKVDFRDTSTPGSGSNATWLWTFGDGSSSTEPNPTYTYSTPGNRPVSLRVTNQYGCSKSSTQNFVSEAHGPNASFSPDEDVFCQVPATVKFTNNTTGRAPLTYSWDFNDGTSSTAAAPSHTFQQQGGYTVTLHAFDADGCEGTAKTVINAGSEGGLTVTPSATRVCIGQEVTFDAQVTTPALTWDWQLGNGAISDKQDPGPVVYTKADTYTVRLEAQLVGKACSSVVTRTIEVIDDPVPNFTTSADCNYNVTFQNTSTHATRVEWFVNGVQYSTASSFAYTFAGPGNYNVKLVAYNSLNCSKELSLFVPVASKPQALFEPNKTQSCTEPSLAGCAPFTVNFVNKSVASSSFTSQWDFGDNTTSASKDPTHTYEKGSFAVKLTIRTAGGCTSSMSAAVNVSDVTPEASFSVNKTNVCAKEAVSFTGTAKNATYVCWDFGDGGTANGASVSHAYEKPGTYTVTMIAKNAGCTDTETKVDLITVGSPLVEFKIKKTCSDPYRITIEDTSADCDEKTWDFGDGTIVTGNQTTYRYTATGPYTVKLTGTNNTSHCTVEVPATVVIRDVEADFKIDNPKPCKGAPVQFESTSKDALGLNWNFGNGSYGVGAKATTKFDQPGDFNVTLTASDADGCLSFKTLPVSVLNLQGNFNFVASGVSCDALAVQFYDASVANPKVDSWEWDFGDGNTSTETNPANTYSQLGRYPVTLTLTNAEGRCSFIRYDAIVFTNPIPDFTTSTGTFGFCKDDDIQLVNLSQFSTTQQWDFSTGTTSTAAHPVISYSDTARYVVTLKVKDSYGCEKSVSKSIEITKPVADFLATDIYADCPQLTTTFADKSKRNIKVWEWDFGNGDIQRHENLKQFDTLYYTYRRPGTFDVTLYATDVNGCRDTVSYKELVHVGGPDATFTDDNFGLACKNDSIGFIATPLNDAVKTYRWDFGDGNVADYETPVTGHQYTSTGARNVSLTVFDEKGCAVVSESVVTVTVSDSSLIEFDYGPRCIFEGESFTLQAGSEEQGLTWSWEVGDTPAGTDAQVTVATETHGNYLVKLHGLNTAGCTSTVMAEVPVRARLTMIPNIFTPNGDGINETFELQGLERSAWDLHVYNRWGGTVYKKKNYQNNWTGGGLASGVYYYTVTNAFCPDRNYKGIVTISK</sequence>
<dbReference type="PROSITE" id="PS50093">
    <property type="entry name" value="PKD"/>
    <property type="match status" value="13"/>
</dbReference>
<dbReference type="GO" id="GO:0006816">
    <property type="term" value="P:calcium ion transport"/>
    <property type="evidence" value="ECO:0007669"/>
    <property type="project" value="TreeGrafter"/>
</dbReference>
<dbReference type="PANTHER" id="PTHR46730">
    <property type="entry name" value="POLYCYSTIN-1"/>
    <property type="match status" value="1"/>
</dbReference>
<dbReference type="NCBIfam" id="TIGR04131">
    <property type="entry name" value="Bac_Flav_CTERM"/>
    <property type="match status" value="1"/>
</dbReference>
<keyword evidence="10" id="KW-1185">Reference proteome</keyword>
<feature type="domain" description="PKD" evidence="7">
    <location>
        <begin position="1128"/>
        <end position="1192"/>
    </location>
</feature>
<comment type="subcellular location">
    <subcellularLocation>
        <location evidence="1">Membrane</location>
        <topology evidence="1">Multi-pass membrane protein</topology>
    </subcellularLocation>
</comment>
<dbReference type="AlphaFoldDB" id="A0AAP2DDQ2"/>
<protein>
    <submittedName>
        <fullName evidence="9">PKD domain-containing protein</fullName>
    </submittedName>
</protein>
<feature type="domain" description="PKD" evidence="7">
    <location>
        <begin position="560"/>
        <end position="592"/>
    </location>
</feature>
<feature type="domain" description="PKD" evidence="7">
    <location>
        <begin position="457"/>
        <end position="524"/>
    </location>
</feature>
<dbReference type="PROSITE" id="PS50287">
    <property type="entry name" value="SRCR_2"/>
    <property type="match status" value="1"/>
</dbReference>
<reference evidence="9 10" key="1">
    <citation type="submission" date="2021-05" db="EMBL/GenBank/DDBJ databases">
        <title>A Polyphasic approach of four new species of the genus Ohtaekwangia: Ohtaekwangia histidinii sp. nov., Ohtaekwangia cretensis sp. nov., Ohtaekwangia indiensis sp. nov., Ohtaekwangia reichenbachii sp. nov. from diverse environment.</title>
        <authorList>
            <person name="Octaviana S."/>
        </authorList>
    </citation>
    <scope>NUCLEOTIDE SEQUENCE [LARGE SCALE GENOMIC DNA]</scope>
    <source>
        <strain evidence="9 10">PWU37</strain>
    </source>
</reference>
<dbReference type="GO" id="GO:0005261">
    <property type="term" value="F:monoatomic cation channel activity"/>
    <property type="evidence" value="ECO:0007669"/>
    <property type="project" value="TreeGrafter"/>
</dbReference>
<dbReference type="CDD" id="cd00146">
    <property type="entry name" value="PKD"/>
    <property type="match status" value="12"/>
</dbReference>
<evidence type="ECO:0000256" key="5">
    <source>
        <dbReference type="ARBA" id="ARBA00023136"/>
    </source>
</evidence>
<evidence type="ECO:0000256" key="6">
    <source>
        <dbReference type="SAM" id="SignalP"/>
    </source>
</evidence>
<dbReference type="Gene3D" id="2.60.40.10">
    <property type="entry name" value="Immunoglobulins"/>
    <property type="match status" value="14"/>
</dbReference>
<evidence type="ECO:0000259" key="8">
    <source>
        <dbReference type="PROSITE" id="PS50287"/>
    </source>
</evidence>
<feature type="domain" description="PKD" evidence="7">
    <location>
        <begin position="638"/>
        <end position="683"/>
    </location>
</feature>
<accession>A0AAP2DDQ2</accession>
<feature type="domain" description="PKD" evidence="7">
    <location>
        <begin position="279"/>
        <end position="341"/>
    </location>
</feature>
<feature type="domain" description="PKD" evidence="7">
    <location>
        <begin position="948"/>
        <end position="1018"/>
    </location>
</feature>
<keyword evidence="5" id="KW-0472">Membrane</keyword>
<evidence type="ECO:0000313" key="9">
    <source>
        <dbReference type="EMBL" id="MBT1687507.1"/>
    </source>
</evidence>
<feature type="domain" description="PKD" evidence="7">
    <location>
        <begin position="210"/>
        <end position="264"/>
    </location>
</feature>
<dbReference type="RefSeq" id="WP_254090739.1">
    <property type="nucleotide sequence ID" value="NZ_JAHESC010000017.1"/>
</dbReference>
<dbReference type="InterPro" id="IPR026341">
    <property type="entry name" value="T9SS_type_B"/>
</dbReference>
<feature type="signal peptide" evidence="6">
    <location>
        <begin position="1"/>
        <end position="30"/>
    </location>
</feature>
<dbReference type="PANTHER" id="PTHR46730:SF4">
    <property type="entry name" value="POLYCYSTIC KIDNEY DISEASE PROTEIN 1-LIKE 1"/>
    <property type="match status" value="1"/>
</dbReference>
<feature type="domain" description="SRCR" evidence="8">
    <location>
        <begin position="508"/>
        <end position="635"/>
    </location>
</feature>
<dbReference type="InterPro" id="IPR000601">
    <property type="entry name" value="PKD_dom"/>
</dbReference>
<keyword evidence="2" id="KW-0812">Transmembrane</keyword>
<dbReference type="InterPro" id="IPR013783">
    <property type="entry name" value="Ig-like_fold"/>
</dbReference>
<evidence type="ECO:0000256" key="3">
    <source>
        <dbReference type="ARBA" id="ARBA00022737"/>
    </source>
</evidence>
<dbReference type="FunFam" id="2.60.40.10:FF:000270">
    <property type="entry name" value="Cell surface protein"/>
    <property type="match status" value="1"/>
</dbReference>
<keyword evidence="6" id="KW-0732">Signal</keyword>
<name>A0AAP2DDQ2_9BACT</name>
<proteinExistence type="predicted"/>
<dbReference type="SUPFAM" id="SSF49299">
    <property type="entry name" value="PKD domain"/>
    <property type="match status" value="14"/>
</dbReference>
<evidence type="ECO:0000256" key="1">
    <source>
        <dbReference type="ARBA" id="ARBA00004141"/>
    </source>
</evidence>
<feature type="domain" description="PKD" evidence="7">
    <location>
        <begin position="31"/>
        <end position="106"/>
    </location>
</feature>
<keyword evidence="3" id="KW-0677">Repeat</keyword>
<dbReference type="SMART" id="SM00089">
    <property type="entry name" value="PKD"/>
    <property type="match status" value="14"/>
</dbReference>
<feature type="domain" description="PKD" evidence="7">
    <location>
        <begin position="783"/>
        <end position="847"/>
    </location>
</feature>
<dbReference type="InterPro" id="IPR022409">
    <property type="entry name" value="PKD/Chitinase_dom"/>
</dbReference>
<dbReference type="GO" id="GO:0005886">
    <property type="term" value="C:plasma membrane"/>
    <property type="evidence" value="ECO:0007669"/>
    <property type="project" value="TreeGrafter"/>
</dbReference>
<dbReference type="Pfam" id="PF18911">
    <property type="entry name" value="PKD_4"/>
    <property type="match status" value="10"/>
</dbReference>
<gene>
    <name evidence="9" type="ORF">KK078_13130</name>
</gene>
<feature type="domain" description="PKD" evidence="7">
    <location>
        <begin position="1036"/>
        <end position="1109"/>
    </location>
</feature>
<dbReference type="InterPro" id="IPR001190">
    <property type="entry name" value="SRCR"/>
</dbReference>
<feature type="domain" description="PKD" evidence="7">
    <location>
        <begin position="708"/>
        <end position="764"/>
    </location>
</feature>
<comment type="caution">
    <text evidence="9">The sequence shown here is derived from an EMBL/GenBank/DDBJ whole genome shotgun (WGS) entry which is preliminary data.</text>
</comment>
<organism evidence="9 10">
    <name type="scientific">Dawidia soli</name>
    <dbReference type="NCBI Taxonomy" id="2782352"/>
    <lineage>
        <taxon>Bacteria</taxon>
        <taxon>Pseudomonadati</taxon>
        <taxon>Bacteroidota</taxon>
        <taxon>Cytophagia</taxon>
        <taxon>Cytophagales</taxon>
        <taxon>Chryseotaleaceae</taxon>
        <taxon>Dawidia</taxon>
    </lineage>
</organism>
<evidence type="ECO:0000256" key="4">
    <source>
        <dbReference type="ARBA" id="ARBA00022989"/>
    </source>
</evidence>
<feature type="domain" description="PKD" evidence="7">
    <location>
        <begin position="883"/>
        <end position="936"/>
    </location>
</feature>
<dbReference type="EMBL" id="JAHESC010000017">
    <property type="protein sequence ID" value="MBT1687507.1"/>
    <property type="molecule type" value="Genomic_DNA"/>
</dbReference>
<dbReference type="Proteomes" id="UP001319180">
    <property type="component" value="Unassembled WGS sequence"/>
</dbReference>
<feature type="chain" id="PRO_5042853077" evidence="6">
    <location>
        <begin position="31"/>
        <end position="1271"/>
    </location>
</feature>
<feature type="domain" description="PKD" evidence="7">
    <location>
        <begin position="137"/>
        <end position="188"/>
    </location>
</feature>
<dbReference type="Pfam" id="PF00801">
    <property type="entry name" value="PKD"/>
    <property type="match status" value="2"/>
</dbReference>